<feature type="binding site" evidence="13">
    <location>
        <position position="151"/>
    </location>
    <ligand>
        <name>molybdate</name>
        <dbReference type="ChEBI" id="CHEBI:36264"/>
    </ligand>
</feature>
<evidence type="ECO:0000256" key="3">
    <source>
        <dbReference type="ARBA" id="ARBA00022448"/>
    </source>
</evidence>
<dbReference type="EMBL" id="CP027860">
    <property type="protein sequence ID" value="AVP95852.1"/>
    <property type="molecule type" value="Genomic_DNA"/>
</dbReference>
<comment type="subunit">
    <text evidence="10">The complex is composed of two ATP-binding proteins (ModC), two transmembrane proteins (ModB) and a solute-binding protein (ModA).</text>
</comment>
<dbReference type="PANTHER" id="PTHR30632:SF17">
    <property type="entry name" value="MOLYBDATE-BINDING PROTEIN MODA"/>
    <property type="match status" value="1"/>
</dbReference>
<feature type="binding site" evidence="13">
    <location>
        <position position="178"/>
    </location>
    <ligand>
        <name>molybdate</name>
        <dbReference type="ChEBI" id="CHEBI:36264"/>
    </ligand>
</feature>
<evidence type="ECO:0000313" key="15">
    <source>
        <dbReference type="Proteomes" id="UP000241074"/>
    </source>
</evidence>
<protein>
    <recommendedName>
        <fullName evidence="11">Molybdate-binding protein ModA</fullName>
    </recommendedName>
    <alternativeName>
        <fullName evidence="12">Molybdate/tungstate-binding protein ModA</fullName>
    </alternativeName>
</protein>
<dbReference type="GO" id="GO:0015689">
    <property type="term" value="P:molybdate ion transport"/>
    <property type="evidence" value="ECO:0007669"/>
    <property type="project" value="InterPro"/>
</dbReference>
<dbReference type="AlphaFoldDB" id="A0A2P1PLZ5"/>
<keyword evidence="6" id="KW-0732">Signal</keyword>
<dbReference type="Pfam" id="PF13531">
    <property type="entry name" value="SBP_bac_11"/>
    <property type="match status" value="1"/>
</dbReference>
<dbReference type="GO" id="GO:0005886">
    <property type="term" value="C:plasma membrane"/>
    <property type="evidence" value="ECO:0007669"/>
    <property type="project" value="UniProtKB-SubCell"/>
</dbReference>
<evidence type="ECO:0000256" key="6">
    <source>
        <dbReference type="ARBA" id="ARBA00022729"/>
    </source>
</evidence>
<proteinExistence type="inferred from homology"/>
<comment type="subcellular location">
    <subcellularLocation>
        <location evidence="1">Cell membrane</location>
    </subcellularLocation>
</comment>
<comment type="similarity">
    <text evidence="2">Belongs to the bacterial solute-binding protein ModA family.</text>
</comment>
<dbReference type="Gene3D" id="3.40.190.10">
    <property type="entry name" value="Periplasmic binding protein-like II"/>
    <property type="match status" value="2"/>
</dbReference>
<evidence type="ECO:0000256" key="4">
    <source>
        <dbReference type="ARBA" id="ARBA00022475"/>
    </source>
</evidence>
<dbReference type="PANTHER" id="PTHR30632">
    <property type="entry name" value="MOLYBDATE-BINDING PERIPLASMIC PROTEIN"/>
    <property type="match status" value="1"/>
</dbReference>
<evidence type="ECO:0000256" key="11">
    <source>
        <dbReference type="ARBA" id="ARBA00073171"/>
    </source>
</evidence>
<evidence type="ECO:0000256" key="8">
    <source>
        <dbReference type="ARBA" id="ARBA00023245"/>
    </source>
</evidence>
<evidence type="ECO:0000256" key="12">
    <source>
        <dbReference type="ARBA" id="ARBA00078141"/>
    </source>
</evidence>
<evidence type="ECO:0000256" key="1">
    <source>
        <dbReference type="ARBA" id="ARBA00004236"/>
    </source>
</evidence>
<dbReference type="Proteomes" id="UP000241074">
    <property type="component" value="Chromosome"/>
</dbReference>
<keyword evidence="4" id="KW-1003">Cell membrane</keyword>
<keyword evidence="8" id="KW-0826">Tungsten</keyword>
<organism evidence="14 15">
    <name type="scientific">Ahniella affigens</name>
    <dbReference type="NCBI Taxonomy" id="2021234"/>
    <lineage>
        <taxon>Bacteria</taxon>
        <taxon>Pseudomonadati</taxon>
        <taxon>Pseudomonadota</taxon>
        <taxon>Gammaproteobacteria</taxon>
        <taxon>Lysobacterales</taxon>
        <taxon>Rhodanobacteraceae</taxon>
        <taxon>Ahniella</taxon>
    </lineage>
</organism>
<dbReference type="OrthoDB" id="9785015at2"/>
<evidence type="ECO:0000256" key="9">
    <source>
        <dbReference type="ARBA" id="ARBA00056002"/>
    </source>
</evidence>
<dbReference type="SUPFAM" id="SSF53850">
    <property type="entry name" value="Periplasmic binding protein-like II"/>
    <property type="match status" value="1"/>
</dbReference>
<comment type="function">
    <text evidence="9">Involved in the transport of molybdenum into the cell. Part of the binding-protein-dependent transport system ModABCD.</text>
</comment>
<evidence type="ECO:0000256" key="7">
    <source>
        <dbReference type="ARBA" id="ARBA00023136"/>
    </source>
</evidence>
<feature type="binding site" evidence="13">
    <location>
        <position position="64"/>
    </location>
    <ligand>
        <name>molybdate</name>
        <dbReference type="ChEBI" id="CHEBI:36264"/>
    </ligand>
</feature>
<dbReference type="GO" id="GO:0046872">
    <property type="term" value="F:metal ion binding"/>
    <property type="evidence" value="ECO:0007669"/>
    <property type="project" value="UniProtKB-KW"/>
</dbReference>
<dbReference type="GO" id="GO:0030288">
    <property type="term" value="C:outer membrane-bounded periplasmic space"/>
    <property type="evidence" value="ECO:0007669"/>
    <property type="project" value="TreeGrafter"/>
</dbReference>
<keyword evidence="7" id="KW-0472">Membrane</keyword>
<feature type="binding site" evidence="13">
    <location>
        <position position="37"/>
    </location>
    <ligand>
        <name>molybdate</name>
        <dbReference type="ChEBI" id="CHEBI:36264"/>
    </ligand>
</feature>
<reference evidence="14 15" key="2">
    <citation type="submission" date="2018-03" db="EMBL/GenBank/DDBJ databases">
        <authorList>
            <person name="Keele B.F."/>
        </authorList>
    </citation>
    <scope>NUCLEOTIDE SEQUENCE [LARGE SCALE GENOMIC DNA]</scope>
    <source>
        <strain evidence="14 15">D13</strain>
    </source>
</reference>
<dbReference type="KEGG" id="xba:C7S18_00955"/>
<gene>
    <name evidence="14" type="primary">modA</name>
    <name evidence="14" type="ORF">C7S18_00955</name>
</gene>
<evidence type="ECO:0000256" key="10">
    <source>
        <dbReference type="ARBA" id="ARBA00062515"/>
    </source>
</evidence>
<dbReference type="GO" id="GO:0030973">
    <property type="term" value="F:molybdate ion binding"/>
    <property type="evidence" value="ECO:0007669"/>
    <property type="project" value="TreeGrafter"/>
</dbReference>
<sequence length="259" mass="28570">MPVPIRFVRRCLLGLLVWLVFGIGHAAEPIIVFAAASLKESLDEAAAAYQQATGQEVVVSVGGSATLARQIEQGAPAHLFVSADREWMDWLQEREMIDPDSRVDLLRNELVVIAPVGRVARTITWDALPAWVRQLPESERVALAETDTVPAGRYAKAALQALNLWSALASRRVETENVRAALLLVARDEAAFGIVYRTDAMVEPRVSVLTAVPSNQHPEIVYPLAAVRANWHPAKADFARWLQSPTAQAMFRRHGFLLP</sequence>
<evidence type="ECO:0000256" key="2">
    <source>
        <dbReference type="ARBA" id="ARBA00009175"/>
    </source>
</evidence>
<keyword evidence="5 13" id="KW-0479">Metal-binding</keyword>
<keyword evidence="3" id="KW-0813">Transport</keyword>
<evidence type="ECO:0000256" key="5">
    <source>
        <dbReference type="ARBA" id="ARBA00022723"/>
    </source>
</evidence>
<dbReference type="NCBIfam" id="TIGR01256">
    <property type="entry name" value="modA"/>
    <property type="match status" value="1"/>
</dbReference>
<evidence type="ECO:0000256" key="13">
    <source>
        <dbReference type="PIRSR" id="PIRSR004846-1"/>
    </source>
</evidence>
<reference evidence="14 15" key="1">
    <citation type="submission" date="2018-03" db="EMBL/GenBank/DDBJ databases">
        <title>Ahniella affigens gen. nov., sp. nov., a gammaproteobacterium isolated from sandy soil near a stream.</title>
        <authorList>
            <person name="Ko Y."/>
            <person name="Kim J.-H."/>
        </authorList>
    </citation>
    <scope>NUCLEOTIDE SEQUENCE [LARGE SCALE GENOMIC DNA]</scope>
    <source>
        <strain evidence="14 15">D13</strain>
    </source>
</reference>
<dbReference type="FunFam" id="3.40.190.10:FF:000030">
    <property type="entry name" value="Molybdate ABC transporter substrate-binding protein"/>
    <property type="match status" value="1"/>
</dbReference>
<keyword evidence="15" id="KW-1185">Reference proteome</keyword>
<evidence type="ECO:0000313" key="14">
    <source>
        <dbReference type="EMBL" id="AVP95852.1"/>
    </source>
</evidence>
<dbReference type="InterPro" id="IPR005950">
    <property type="entry name" value="ModA"/>
</dbReference>
<name>A0A2P1PLZ5_9GAMM</name>
<accession>A0A2P1PLZ5</accession>
<keyword evidence="13" id="KW-0500">Molybdenum</keyword>
<feature type="binding site" evidence="13">
    <location>
        <position position="196"/>
    </location>
    <ligand>
        <name>molybdate</name>
        <dbReference type="ChEBI" id="CHEBI:36264"/>
    </ligand>
</feature>
<dbReference type="InterPro" id="IPR050682">
    <property type="entry name" value="ModA/WtpA"/>
</dbReference>
<dbReference type="PIRSF" id="PIRSF004846">
    <property type="entry name" value="ModA"/>
    <property type="match status" value="1"/>
</dbReference>